<keyword evidence="6" id="KW-0328">Glycosyltransferase</keyword>
<dbReference type="SUPFAM" id="SSF53955">
    <property type="entry name" value="Lysozyme-like"/>
    <property type="match status" value="1"/>
</dbReference>
<evidence type="ECO:0000256" key="2">
    <source>
        <dbReference type="ARBA" id="ARBA00007090"/>
    </source>
</evidence>
<comment type="similarity">
    <text evidence="3">In the N-terminal section; belongs to the glycosyltransferase 51 family.</text>
</comment>
<dbReference type="Pfam" id="PF00905">
    <property type="entry name" value="Transpeptidase"/>
    <property type="match status" value="1"/>
</dbReference>
<dbReference type="GO" id="GO:0030288">
    <property type="term" value="C:outer membrane-bounded periplasmic space"/>
    <property type="evidence" value="ECO:0007669"/>
    <property type="project" value="TreeGrafter"/>
</dbReference>
<name>A0A246ISB4_9BURK</name>
<dbReference type="GO" id="GO:0008955">
    <property type="term" value="F:peptidoglycan glycosyltransferase activity"/>
    <property type="evidence" value="ECO:0007669"/>
    <property type="project" value="UniProtKB-EC"/>
</dbReference>
<comment type="catalytic activity">
    <reaction evidence="11">
        <text>[GlcNAc-(1-&gt;4)-Mur2Ac(oyl-L-Ala-gamma-D-Glu-L-Lys-D-Ala-D-Ala)](n)-di-trans,octa-cis-undecaprenyl diphosphate + beta-D-GlcNAc-(1-&gt;4)-Mur2Ac(oyl-L-Ala-gamma-D-Glu-L-Lys-D-Ala-D-Ala)-di-trans,octa-cis-undecaprenyl diphosphate = [GlcNAc-(1-&gt;4)-Mur2Ac(oyl-L-Ala-gamma-D-Glu-L-Lys-D-Ala-D-Ala)](n+1)-di-trans,octa-cis-undecaprenyl diphosphate + di-trans,octa-cis-undecaprenyl diphosphate + H(+)</text>
        <dbReference type="Rhea" id="RHEA:23708"/>
        <dbReference type="Rhea" id="RHEA-COMP:9602"/>
        <dbReference type="Rhea" id="RHEA-COMP:9603"/>
        <dbReference type="ChEBI" id="CHEBI:15378"/>
        <dbReference type="ChEBI" id="CHEBI:58405"/>
        <dbReference type="ChEBI" id="CHEBI:60033"/>
        <dbReference type="ChEBI" id="CHEBI:78435"/>
        <dbReference type="EC" id="2.4.99.28"/>
    </reaction>
</comment>
<dbReference type="EC" id="2.4.99.28" evidence="10"/>
<evidence type="ECO:0000256" key="4">
    <source>
        <dbReference type="ARBA" id="ARBA00022645"/>
    </source>
</evidence>
<feature type="domain" description="Penicillin-binding protein transpeptidase" evidence="13">
    <location>
        <begin position="304"/>
        <end position="547"/>
    </location>
</feature>
<dbReference type="InterPro" id="IPR023346">
    <property type="entry name" value="Lysozyme-like_dom_sf"/>
</dbReference>
<accession>A0A246ISB4</accession>
<protein>
    <recommendedName>
        <fullName evidence="10">peptidoglycan glycosyltransferase</fullName>
        <ecNumber evidence="10">2.4.99.28</ecNumber>
    </recommendedName>
</protein>
<evidence type="ECO:0000256" key="7">
    <source>
        <dbReference type="ARBA" id="ARBA00022679"/>
    </source>
</evidence>
<evidence type="ECO:0000259" key="15">
    <source>
        <dbReference type="Pfam" id="PF06832"/>
    </source>
</evidence>
<evidence type="ECO:0000256" key="12">
    <source>
        <dbReference type="SAM" id="MobiDB-lite"/>
    </source>
</evidence>
<evidence type="ECO:0000256" key="3">
    <source>
        <dbReference type="ARBA" id="ARBA00007739"/>
    </source>
</evidence>
<feature type="domain" description="Penicillin-binding C-terminal" evidence="15">
    <location>
        <begin position="618"/>
        <end position="703"/>
    </location>
</feature>
<dbReference type="Gene3D" id="1.10.3810.10">
    <property type="entry name" value="Biosynthetic peptidoglycan transglycosylase-like"/>
    <property type="match status" value="1"/>
</dbReference>
<dbReference type="Proteomes" id="UP000197468">
    <property type="component" value="Unassembled WGS sequence"/>
</dbReference>
<comment type="pathway">
    <text evidence="1">Cell wall biogenesis; peptidoglycan biosynthesis.</text>
</comment>
<comment type="similarity">
    <text evidence="2">In the C-terminal section; belongs to the transpeptidase family.</text>
</comment>
<keyword evidence="7" id="KW-0808">Transferase</keyword>
<sequence length="738" mass="79050">MRWARDRVRQVQIVGLGLVLAAGVVRAEDLPSFAQTRGGHPVSDLQLLDRRGEPLQILRMNPDRRVLPWVPLEQMSPSLLRAMLLSEDQRFYQHSGVDWSAVASSAWGNLWNTRTRGASTVTMQLAGLLDEDLAARGGRSLRQKLGQAWVAGRLEKRWTKAQILEGYLNRVPLRGELIGVPAASQVLFGKRPGGLDGRESAMLAAMLRAPNASPDVISSRACGVLQAMGQACVGLADEVGAVLRRKPLTVADAPQWAPHYARLALKAGGPATQRSTLDAVWQRHAVQTLRRHLSELAGRQVEDGAVLVLDNASGEVRVWVGSSGSQLSEAAQVDHVLARRQPGSTLKPFLYELAIERRLITAASLLDDSPAQVATAAGLYLPQNYDKHYRGWISARAALGNSLNVPAVRLSLMLTPEAVFERLNALGLQLPETGGFYGHSLALGSADVTLLALTNAYRALANGGRHGEVRLPGIAGSARSRAVADAKASFIVGDILADNNARALTFGLSSALALPFPASVKTGTSKDMRDNWCIGWSSRYTVGVWVGNSSGEAMQQVSGVSGAAPVWREVMLALHAGQTPAAPVPPVGVLAQDTRFDGQQEPERREWFLAGTEQAVIRRSADAPTLSNPTDGAIYALDPDIPPAAQRLRFSHEGRLDDGAVASWRLNGRVIGRGATLDWLPMPGRHELALLDGRGRVLRQVRFEVRGAGLRGPAGKTPGTATGAHVKSQAVAARPSPG</sequence>
<evidence type="ECO:0000313" key="17">
    <source>
        <dbReference type="Proteomes" id="UP000197468"/>
    </source>
</evidence>
<evidence type="ECO:0000256" key="9">
    <source>
        <dbReference type="ARBA" id="ARBA00023268"/>
    </source>
</evidence>
<reference evidence="16 17" key="1">
    <citation type="journal article" date="2008" name="Int. J. Syst. Evol. Microbiol.">
        <title>Description of Roseateles aquatilis sp. nov. and Roseateles terrae sp. nov., in the class Betaproteobacteria, and emended description of the genus Roseateles.</title>
        <authorList>
            <person name="Gomila M."/>
            <person name="Bowien B."/>
            <person name="Falsen E."/>
            <person name="Moore E.R."/>
            <person name="Lalucat J."/>
        </authorList>
    </citation>
    <scope>NUCLEOTIDE SEQUENCE [LARGE SCALE GENOMIC DNA]</scope>
    <source>
        <strain evidence="16 17">CCUG 48205</strain>
    </source>
</reference>
<evidence type="ECO:0000259" key="14">
    <source>
        <dbReference type="Pfam" id="PF00912"/>
    </source>
</evidence>
<feature type="compositionally biased region" description="Low complexity" evidence="12">
    <location>
        <begin position="713"/>
        <end position="724"/>
    </location>
</feature>
<dbReference type="InterPro" id="IPR001264">
    <property type="entry name" value="Glyco_trans_51"/>
</dbReference>
<evidence type="ECO:0000259" key="13">
    <source>
        <dbReference type="Pfam" id="PF00905"/>
    </source>
</evidence>
<dbReference type="InterPro" id="IPR011815">
    <property type="entry name" value="PBP_1c"/>
</dbReference>
<dbReference type="SUPFAM" id="SSF56601">
    <property type="entry name" value="beta-lactamase/transpeptidase-like"/>
    <property type="match status" value="1"/>
</dbReference>
<keyword evidence="9" id="KW-0511">Multifunctional enzyme</keyword>
<feature type="domain" description="Glycosyl transferase family 51" evidence="14">
    <location>
        <begin position="64"/>
        <end position="228"/>
    </location>
</feature>
<evidence type="ECO:0000256" key="1">
    <source>
        <dbReference type="ARBA" id="ARBA00004752"/>
    </source>
</evidence>
<dbReference type="AlphaFoldDB" id="A0A246ISB4"/>
<evidence type="ECO:0000256" key="5">
    <source>
        <dbReference type="ARBA" id="ARBA00022670"/>
    </source>
</evidence>
<dbReference type="GO" id="GO:0009252">
    <property type="term" value="P:peptidoglycan biosynthetic process"/>
    <property type="evidence" value="ECO:0007669"/>
    <property type="project" value="UniProtKB-UniPathway"/>
</dbReference>
<dbReference type="InterPro" id="IPR012338">
    <property type="entry name" value="Beta-lactam/transpept-like"/>
</dbReference>
<keyword evidence="17" id="KW-1185">Reference proteome</keyword>
<keyword evidence="5" id="KW-0645">Protease</keyword>
<evidence type="ECO:0000256" key="11">
    <source>
        <dbReference type="ARBA" id="ARBA00049902"/>
    </source>
</evidence>
<evidence type="ECO:0000256" key="8">
    <source>
        <dbReference type="ARBA" id="ARBA00022801"/>
    </source>
</evidence>
<dbReference type="InterPro" id="IPR036950">
    <property type="entry name" value="PBP_transglycosylase"/>
</dbReference>
<keyword evidence="8" id="KW-0378">Hydrolase</keyword>
<gene>
    <name evidence="16" type="primary">pbpC</name>
    <name evidence="16" type="ORF">CDN99_27300</name>
</gene>
<dbReference type="InterPro" id="IPR050396">
    <property type="entry name" value="Glycosyltr_51/Transpeptidase"/>
</dbReference>
<dbReference type="OrthoDB" id="9766909at2"/>
<evidence type="ECO:0000256" key="10">
    <source>
        <dbReference type="ARBA" id="ARBA00044770"/>
    </source>
</evidence>
<dbReference type="InterPro" id="IPR009647">
    <property type="entry name" value="PBP_C"/>
</dbReference>
<dbReference type="GO" id="GO:0008658">
    <property type="term" value="F:penicillin binding"/>
    <property type="evidence" value="ECO:0007669"/>
    <property type="project" value="InterPro"/>
</dbReference>
<proteinExistence type="inferred from homology"/>
<keyword evidence="4" id="KW-0121">Carboxypeptidase</keyword>
<dbReference type="GO" id="GO:0006508">
    <property type="term" value="P:proteolysis"/>
    <property type="evidence" value="ECO:0007669"/>
    <property type="project" value="UniProtKB-KW"/>
</dbReference>
<dbReference type="Pfam" id="PF00912">
    <property type="entry name" value="Transgly"/>
    <property type="match status" value="1"/>
</dbReference>
<dbReference type="EMBL" id="NIOF01000025">
    <property type="protein sequence ID" value="OWQ83081.1"/>
    <property type="molecule type" value="Genomic_DNA"/>
</dbReference>
<dbReference type="UniPathway" id="UPA00219"/>
<feature type="region of interest" description="Disordered" evidence="12">
    <location>
        <begin position="709"/>
        <end position="738"/>
    </location>
</feature>
<dbReference type="GO" id="GO:0004180">
    <property type="term" value="F:carboxypeptidase activity"/>
    <property type="evidence" value="ECO:0007669"/>
    <property type="project" value="UniProtKB-KW"/>
</dbReference>
<dbReference type="PANTHER" id="PTHR32282:SF15">
    <property type="entry name" value="PENICILLIN-BINDING PROTEIN 1C"/>
    <property type="match status" value="1"/>
</dbReference>
<dbReference type="Gene3D" id="3.40.710.10">
    <property type="entry name" value="DD-peptidase/beta-lactamase superfamily"/>
    <property type="match status" value="1"/>
</dbReference>
<dbReference type="RefSeq" id="WP_088388754.1">
    <property type="nucleotide sequence ID" value="NZ_NIOF01000025.1"/>
</dbReference>
<dbReference type="NCBIfam" id="TIGR02073">
    <property type="entry name" value="PBP_1c"/>
    <property type="match status" value="1"/>
</dbReference>
<organism evidence="16 17">
    <name type="scientific">Roseateles aquatilis</name>
    <dbReference type="NCBI Taxonomy" id="431061"/>
    <lineage>
        <taxon>Bacteria</taxon>
        <taxon>Pseudomonadati</taxon>
        <taxon>Pseudomonadota</taxon>
        <taxon>Betaproteobacteria</taxon>
        <taxon>Burkholderiales</taxon>
        <taxon>Sphaerotilaceae</taxon>
        <taxon>Roseateles</taxon>
    </lineage>
</organism>
<dbReference type="PANTHER" id="PTHR32282">
    <property type="entry name" value="BINDING PROTEIN TRANSPEPTIDASE, PUTATIVE-RELATED"/>
    <property type="match status" value="1"/>
</dbReference>
<dbReference type="InterPro" id="IPR001460">
    <property type="entry name" value="PCN-bd_Tpept"/>
</dbReference>
<dbReference type="Pfam" id="PF06832">
    <property type="entry name" value="BiPBP_C"/>
    <property type="match status" value="1"/>
</dbReference>
<comment type="caution">
    <text evidence="16">The sequence shown here is derived from an EMBL/GenBank/DDBJ whole genome shotgun (WGS) entry which is preliminary data.</text>
</comment>
<evidence type="ECO:0000256" key="6">
    <source>
        <dbReference type="ARBA" id="ARBA00022676"/>
    </source>
</evidence>
<evidence type="ECO:0000313" key="16">
    <source>
        <dbReference type="EMBL" id="OWQ83081.1"/>
    </source>
</evidence>